<proteinExistence type="predicted"/>
<gene>
    <name evidence="1" type="ORF">CXB51_001470</name>
</gene>
<sequence>MNHIMSKITKHKLNGTNYFDWSKVIFIYLRSIDKDNHLIDDLLTDEKSRHAFYCLEKQDRSFTAYFMDFKKEYKEINMLFSFSSDNLRLPNLTFFQVLKFHLYKMPSRDMVCDIYKDQLVKTKVVIIARWGEMCATIVISLATLSDIAKSIIIRLGEHS</sequence>
<evidence type="ECO:0000313" key="2">
    <source>
        <dbReference type="Proteomes" id="UP000701853"/>
    </source>
</evidence>
<reference evidence="1 2" key="1">
    <citation type="journal article" date="2021" name="bioRxiv">
        <title>The Gossypium anomalum genome as a resource for cotton improvement and evolutionary analysis of hybrid incompatibility.</title>
        <authorList>
            <person name="Grover C.E."/>
            <person name="Yuan D."/>
            <person name="Arick M.A."/>
            <person name="Miller E.R."/>
            <person name="Hu G."/>
            <person name="Peterson D.G."/>
            <person name="Wendel J.F."/>
            <person name="Udall J.A."/>
        </authorList>
    </citation>
    <scope>NUCLEOTIDE SEQUENCE [LARGE SCALE GENOMIC DNA]</scope>
    <source>
        <strain evidence="1">JFW-Udall</strain>
        <tissue evidence="1">Leaf</tissue>
    </source>
</reference>
<protein>
    <submittedName>
        <fullName evidence="1">Uncharacterized protein</fullName>
    </submittedName>
</protein>
<accession>A0A8J5ZCQ0</accession>
<name>A0A8J5ZCQ0_9ROSI</name>
<dbReference type="AlphaFoldDB" id="A0A8J5ZCQ0"/>
<comment type="caution">
    <text evidence="1">The sequence shown here is derived from an EMBL/GenBank/DDBJ whole genome shotgun (WGS) entry which is preliminary data.</text>
</comment>
<dbReference type="OrthoDB" id="1002456at2759"/>
<dbReference type="EMBL" id="JAHUZN010000001">
    <property type="protein sequence ID" value="KAG8503504.1"/>
    <property type="molecule type" value="Genomic_DNA"/>
</dbReference>
<keyword evidence="2" id="KW-1185">Reference proteome</keyword>
<dbReference type="Proteomes" id="UP000701853">
    <property type="component" value="Chromosome 1"/>
</dbReference>
<organism evidence="1 2">
    <name type="scientific">Gossypium anomalum</name>
    <dbReference type="NCBI Taxonomy" id="47600"/>
    <lineage>
        <taxon>Eukaryota</taxon>
        <taxon>Viridiplantae</taxon>
        <taxon>Streptophyta</taxon>
        <taxon>Embryophyta</taxon>
        <taxon>Tracheophyta</taxon>
        <taxon>Spermatophyta</taxon>
        <taxon>Magnoliopsida</taxon>
        <taxon>eudicotyledons</taxon>
        <taxon>Gunneridae</taxon>
        <taxon>Pentapetalae</taxon>
        <taxon>rosids</taxon>
        <taxon>malvids</taxon>
        <taxon>Malvales</taxon>
        <taxon>Malvaceae</taxon>
        <taxon>Malvoideae</taxon>
        <taxon>Gossypium</taxon>
    </lineage>
</organism>
<evidence type="ECO:0000313" key="1">
    <source>
        <dbReference type="EMBL" id="KAG8503504.1"/>
    </source>
</evidence>